<feature type="compositionally biased region" description="Polar residues" evidence="1">
    <location>
        <begin position="130"/>
        <end position="152"/>
    </location>
</feature>
<feature type="compositionally biased region" description="Basic and acidic residues" evidence="1">
    <location>
        <begin position="102"/>
        <end position="124"/>
    </location>
</feature>
<evidence type="ECO:0000313" key="2">
    <source>
        <dbReference type="EMBL" id="CAK9147711.1"/>
    </source>
</evidence>
<comment type="caution">
    <text evidence="2">The sequence shown here is derived from an EMBL/GenBank/DDBJ whole genome shotgun (WGS) entry which is preliminary data.</text>
</comment>
<reference evidence="2 3" key="1">
    <citation type="submission" date="2024-02" db="EMBL/GenBank/DDBJ databases">
        <authorList>
            <person name="Vignale AGUSTIN F."/>
            <person name="Sosa J E."/>
            <person name="Modenutti C."/>
        </authorList>
    </citation>
    <scope>NUCLEOTIDE SEQUENCE [LARGE SCALE GENOMIC DNA]</scope>
</reference>
<dbReference type="EMBL" id="CAUOFW020001724">
    <property type="protein sequence ID" value="CAK9147711.1"/>
    <property type="molecule type" value="Genomic_DNA"/>
</dbReference>
<feature type="compositionally biased region" description="Polar residues" evidence="1">
    <location>
        <begin position="180"/>
        <end position="195"/>
    </location>
</feature>
<dbReference type="Proteomes" id="UP001642360">
    <property type="component" value="Unassembled WGS sequence"/>
</dbReference>
<evidence type="ECO:0000313" key="3">
    <source>
        <dbReference type="Proteomes" id="UP001642360"/>
    </source>
</evidence>
<name>A0ABC8RRS9_9AQUA</name>
<proteinExistence type="predicted"/>
<feature type="region of interest" description="Disordered" evidence="1">
    <location>
        <begin position="98"/>
        <end position="195"/>
    </location>
</feature>
<organism evidence="2 3">
    <name type="scientific">Ilex paraguariensis</name>
    <name type="common">yerba mate</name>
    <dbReference type="NCBI Taxonomy" id="185542"/>
    <lineage>
        <taxon>Eukaryota</taxon>
        <taxon>Viridiplantae</taxon>
        <taxon>Streptophyta</taxon>
        <taxon>Embryophyta</taxon>
        <taxon>Tracheophyta</taxon>
        <taxon>Spermatophyta</taxon>
        <taxon>Magnoliopsida</taxon>
        <taxon>eudicotyledons</taxon>
        <taxon>Gunneridae</taxon>
        <taxon>Pentapetalae</taxon>
        <taxon>asterids</taxon>
        <taxon>campanulids</taxon>
        <taxon>Aquifoliales</taxon>
        <taxon>Aquifoliaceae</taxon>
        <taxon>Ilex</taxon>
    </lineage>
</organism>
<gene>
    <name evidence="2" type="ORF">ILEXP_LOCUS15651</name>
</gene>
<sequence>MQEEETNGAIDGLKRKESSHRISRRRSVEQIKGKEIMQNSNSGKTNKETTYQEKSQLQLKHSKLAQQWRGKKQQQPKQVNNPIKETIVTFGKEISSVITEGDMEKEKSFTRLKKGDHSGKDKIVQHGNPPDQNNETNPQAKDSENPPLSKSASILEKEDHEQNLMNTNQHSEIQELQIVNELNPTDQELTKNQVT</sequence>
<protein>
    <submittedName>
        <fullName evidence="2">Uncharacterized protein</fullName>
    </submittedName>
</protein>
<accession>A0ABC8RRS9</accession>
<keyword evidence="3" id="KW-1185">Reference proteome</keyword>
<feature type="region of interest" description="Disordered" evidence="1">
    <location>
        <begin position="1"/>
        <end position="84"/>
    </location>
</feature>
<feature type="compositionally biased region" description="Basic and acidic residues" evidence="1">
    <location>
        <begin position="12"/>
        <end position="35"/>
    </location>
</feature>
<evidence type="ECO:0000256" key="1">
    <source>
        <dbReference type="SAM" id="MobiDB-lite"/>
    </source>
</evidence>
<dbReference type="AlphaFoldDB" id="A0ABC8RRS9"/>